<dbReference type="PANTHER" id="PTHR46066:SF2">
    <property type="entry name" value="CHITINASE DOMAIN-CONTAINING PROTEIN 1"/>
    <property type="match status" value="1"/>
</dbReference>
<accession>A0ABM5LSV0</accession>
<dbReference type="SUPFAM" id="SSF51445">
    <property type="entry name" value="(Trans)glycosidases"/>
    <property type="match status" value="1"/>
</dbReference>
<organism evidence="2 3">
    <name type="scientific">Thermoanaerobacter mathranii subsp. mathranii (strain DSM 11426 / CCUG 53645 / CIP 108742 / A3)</name>
    <dbReference type="NCBI Taxonomy" id="583358"/>
    <lineage>
        <taxon>Bacteria</taxon>
        <taxon>Bacillati</taxon>
        <taxon>Bacillota</taxon>
        <taxon>Clostridia</taxon>
        <taxon>Thermoanaerobacterales</taxon>
        <taxon>Thermoanaerobacteraceae</taxon>
        <taxon>Thermoanaerobacter</taxon>
    </lineage>
</organism>
<dbReference type="Gene3D" id="3.20.20.80">
    <property type="entry name" value="Glycosidases"/>
    <property type="match status" value="1"/>
</dbReference>
<keyword evidence="3" id="KW-1185">Reference proteome</keyword>
<dbReference type="InterPro" id="IPR001223">
    <property type="entry name" value="Glyco_hydro18_cat"/>
</dbReference>
<evidence type="ECO:0000259" key="1">
    <source>
        <dbReference type="PROSITE" id="PS51910"/>
    </source>
</evidence>
<feature type="domain" description="GH18" evidence="1">
    <location>
        <begin position="158"/>
        <end position="418"/>
    </location>
</feature>
<gene>
    <name evidence="2" type="ordered locus">Tmath_2202</name>
</gene>
<dbReference type="InterPro" id="IPR017853">
    <property type="entry name" value="GH"/>
</dbReference>
<name>A0ABM5LSV0_THEM3</name>
<dbReference type="Proteomes" id="UP000002064">
    <property type="component" value="Chromosome"/>
</dbReference>
<protein>
    <submittedName>
        <fullName evidence="2">Copper amine oxidase domain protein</fullName>
    </submittedName>
</protein>
<reference evidence="2 3" key="1">
    <citation type="submission" date="2010-05" db="EMBL/GenBank/DDBJ databases">
        <title>Complete sequence of Thermoanaerobacter mathranii subsp. mathranii mathranii str. A3.</title>
        <authorList>
            <consortium name="US DOE Joint Genome Institute"/>
            <person name="Lucas S."/>
            <person name="Copeland A."/>
            <person name="Lapidus A."/>
            <person name="Cheng J.-F."/>
            <person name="Bruce D."/>
            <person name="Goodwin L."/>
            <person name="Pitluck S."/>
            <person name="Held B."/>
            <person name="Detter J.C."/>
            <person name="Han C."/>
            <person name="Tapia R."/>
            <person name="Land M."/>
            <person name="Hauser L."/>
            <person name="Kyrpides N."/>
            <person name="Mikhailova N."/>
            <person name="Zhou J."/>
            <person name="Hemme C."/>
            <person name="Woyke T."/>
        </authorList>
    </citation>
    <scope>NUCLEOTIDE SEQUENCE [LARGE SCALE GENOMIC DNA]</scope>
    <source>
        <strain evidence="2 3">A3</strain>
    </source>
</reference>
<dbReference type="InterPro" id="IPR011583">
    <property type="entry name" value="Chitinase_II/V-like_cat"/>
</dbReference>
<dbReference type="Pfam" id="PF00704">
    <property type="entry name" value="Glyco_hydro_18"/>
    <property type="match status" value="1"/>
</dbReference>
<evidence type="ECO:0000313" key="2">
    <source>
        <dbReference type="EMBL" id="ADH61868.1"/>
    </source>
</evidence>
<dbReference type="PANTHER" id="PTHR46066">
    <property type="entry name" value="CHITINASE DOMAIN-CONTAINING PROTEIN 1 FAMILY MEMBER"/>
    <property type="match status" value="1"/>
</dbReference>
<proteinExistence type="predicted"/>
<dbReference type="SMART" id="SM00636">
    <property type="entry name" value="Glyco_18"/>
    <property type="match status" value="1"/>
</dbReference>
<dbReference type="Gene3D" id="3.30.457.10">
    <property type="entry name" value="Copper amine oxidase-like, N-terminal domain"/>
    <property type="match status" value="1"/>
</dbReference>
<dbReference type="InterPro" id="IPR012854">
    <property type="entry name" value="Cu_amine_oxidase-like_N"/>
</dbReference>
<dbReference type="EMBL" id="CP002032">
    <property type="protein sequence ID" value="ADH61868.1"/>
    <property type="molecule type" value="Genomic_DNA"/>
</dbReference>
<dbReference type="SUPFAM" id="SSF55383">
    <property type="entry name" value="Copper amine oxidase, domain N"/>
    <property type="match status" value="1"/>
</dbReference>
<dbReference type="Pfam" id="PF07833">
    <property type="entry name" value="Cu_amine_oxidN1"/>
    <property type="match status" value="1"/>
</dbReference>
<dbReference type="InterPro" id="IPR036582">
    <property type="entry name" value="Mao_N_sf"/>
</dbReference>
<sequence length="423" mass="47665">METCKKKLVLSFIFIFLIVTIFNLRVANAQEKQEITVLLDGYPVTFDVPPVLKDGTTLVPFRAIAEALNISVNWEVSTQTVTATDNKTKVKLQIGNKTAIKDNMPLTLRVSPQMINQRTLIPLRFFSEAFDCDVDWDKNTYTVKITSPPKEMFVTGFYALGDSQTSSWTNLFGKSYPEYTSGNTGYFSSIAFGWYSLDNNGNLLTKSRTGWQRPDGWEKVLEVISQYKLKSEMVIHVTDGDKTISNLLSSSESIEKAISSIVEEAKIYDSVNLDFEGLGLNEDKEQLLQTQQKFTEFVKLLKNRLDVSKSITLTLHAPNSVYKGYDYKTLGEIADKIIIMAYDYGTKPEPEELVIQAIEQATEKVPKEKLLLGISIPNETPESFAVKIGLAKRFGLGGIAIWRLGLVQDEMWDVLKNSITPRR</sequence>
<evidence type="ECO:0000313" key="3">
    <source>
        <dbReference type="Proteomes" id="UP000002064"/>
    </source>
</evidence>
<dbReference type="PROSITE" id="PS51910">
    <property type="entry name" value="GH18_2"/>
    <property type="match status" value="1"/>
</dbReference>
<dbReference type="RefSeq" id="WP_013151001.1">
    <property type="nucleotide sequence ID" value="NC_014209.1"/>
</dbReference>